<feature type="region of interest" description="Disordered" evidence="1">
    <location>
        <begin position="218"/>
        <end position="248"/>
    </location>
</feature>
<accession>A0A427AUQ3</accession>
<name>A0A427AUQ3_ENSVE</name>
<reference evidence="2 3" key="1">
    <citation type="journal article" date="2014" name="Agronomy (Basel)">
        <title>A Draft Genome Sequence for Ensete ventricosum, the Drought-Tolerant Tree Against Hunger.</title>
        <authorList>
            <person name="Harrison J."/>
            <person name="Moore K.A."/>
            <person name="Paszkiewicz K."/>
            <person name="Jones T."/>
            <person name="Grant M."/>
            <person name="Ambacheew D."/>
            <person name="Muzemil S."/>
            <person name="Studholme D.J."/>
        </authorList>
    </citation>
    <scope>NUCLEOTIDE SEQUENCE [LARGE SCALE GENOMIC DNA]</scope>
</reference>
<sequence length="248" mass="27608">METYMRKSKPSGAIVTSPLARVERTRRFKEATPCNLTTSRLSVTCFRQSFAVAVPRLDGCDNDNSSSTPSQNPVSFFHRHGEEAKTNDPSHPRRRWAEESEEEEEDAEGEKEEEEEEEEEGDPSLNRSAGDRAPRGGRPPQPCPRLSHRYICRHQPRPPQHLRPRLWLGGDVAADEGTSCQLASFGPSGTQGPVTERTGRKIFVSDIGDHVWGDRGAFGGGLRQDHGQHSSTRQSVGWKAALEEEPPE</sequence>
<evidence type="ECO:0000313" key="3">
    <source>
        <dbReference type="Proteomes" id="UP000287651"/>
    </source>
</evidence>
<dbReference type="Proteomes" id="UP000287651">
    <property type="component" value="Unassembled WGS sequence"/>
</dbReference>
<proteinExistence type="predicted"/>
<dbReference type="EMBL" id="AMZH03001262">
    <property type="protein sequence ID" value="RRT79978.1"/>
    <property type="molecule type" value="Genomic_DNA"/>
</dbReference>
<feature type="compositionally biased region" description="Polar residues" evidence="1">
    <location>
        <begin position="62"/>
        <end position="74"/>
    </location>
</feature>
<organism evidence="2 3">
    <name type="scientific">Ensete ventricosum</name>
    <name type="common">Abyssinian banana</name>
    <name type="synonym">Musa ensete</name>
    <dbReference type="NCBI Taxonomy" id="4639"/>
    <lineage>
        <taxon>Eukaryota</taxon>
        <taxon>Viridiplantae</taxon>
        <taxon>Streptophyta</taxon>
        <taxon>Embryophyta</taxon>
        <taxon>Tracheophyta</taxon>
        <taxon>Spermatophyta</taxon>
        <taxon>Magnoliopsida</taxon>
        <taxon>Liliopsida</taxon>
        <taxon>Zingiberales</taxon>
        <taxon>Musaceae</taxon>
        <taxon>Ensete</taxon>
    </lineage>
</organism>
<gene>
    <name evidence="2" type="ORF">B296_00012259</name>
</gene>
<feature type="compositionally biased region" description="Acidic residues" evidence="1">
    <location>
        <begin position="99"/>
        <end position="122"/>
    </location>
</feature>
<evidence type="ECO:0000256" key="1">
    <source>
        <dbReference type="SAM" id="MobiDB-lite"/>
    </source>
</evidence>
<comment type="caution">
    <text evidence="2">The sequence shown here is derived from an EMBL/GenBank/DDBJ whole genome shotgun (WGS) entry which is preliminary data.</text>
</comment>
<dbReference type="AlphaFoldDB" id="A0A427AUQ3"/>
<feature type="region of interest" description="Disordered" evidence="1">
    <location>
        <begin position="62"/>
        <end position="147"/>
    </location>
</feature>
<feature type="compositionally biased region" description="Basic and acidic residues" evidence="1">
    <location>
        <begin position="79"/>
        <end position="98"/>
    </location>
</feature>
<protein>
    <submittedName>
        <fullName evidence="2">Uncharacterized protein</fullName>
    </submittedName>
</protein>
<evidence type="ECO:0000313" key="2">
    <source>
        <dbReference type="EMBL" id="RRT79978.1"/>
    </source>
</evidence>